<dbReference type="PANTHER" id="PTHR30352:SF5">
    <property type="entry name" value="PYRUVATE FORMATE-LYASE 1-ACTIVATING ENZYME"/>
    <property type="match status" value="1"/>
</dbReference>
<dbReference type="PIRSF" id="PIRSF000371">
    <property type="entry name" value="PFL_act_enz"/>
    <property type="match status" value="1"/>
</dbReference>
<keyword evidence="6 9" id="KW-0560">Oxidoreductase</keyword>
<comment type="subcellular location">
    <subcellularLocation>
        <location evidence="9">Cytoplasm</location>
    </subcellularLocation>
</comment>
<name>A0A2M9A8U4_9BACT</name>
<evidence type="ECO:0000256" key="1">
    <source>
        <dbReference type="ARBA" id="ARBA00002918"/>
    </source>
</evidence>
<dbReference type="GO" id="GO:0016829">
    <property type="term" value="F:lyase activity"/>
    <property type="evidence" value="ECO:0007669"/>
    <property type="project" value="UniProtKB-KW"/>
</dbReference>
<gene>
    <name evidence="11" type="ORF">BGX16_2163</name>
</gene>
<evidence type="ECO:0000256" key="3">
    <source>
        <dbReference type="ARBA" id="ARBA00022485"/>
    </source>
</evidence>
<dbReference type="InterPro" id="IPR001989">
    <property type="entry name" value="Radical_activat_CS"/>
</dbReference>
<keyword evidence="7 9" id="KW-0408">Iron</keyword>
<accession>A0A2M9A8U4</accession>
<keyword evidence="3 9" id="KW-0004">4Fe-4S</keyword>
<dbReference type="SUPFAM" id="SSF102114">
    <property type="entry name" value="Radical SAM enzymes"/>
    <property type="match status" value="1"/>
</dbReference>
<evidence type="ECO:0000256" key="6">
    <source>
        <dbReference type="ARBA" id="ARBA00023002"/>
    </source>
</evidence>
<evidence type="ECO:0000259" key="10">
    <source>
        <dbReference type="PROSITE" id="PS51918"/>
    </source>
</evidence>
<sequence length="249" mass="28560">MTTGRIHKLETFGLVDGPGVRCVVFTQGCRMRCRYCHNPETWNGSEGGTLYTPQQLFSLVYRYKSYWKNNGGVTVSGGEPLLQLDFLTEFFEICSEHHVHTALDTSGNPFENTPEYLAKFDRLLAATSIVLLDLKMFDSEGHKKLTRQPNENILEMARYISDKNIPIWVRRVLVPGLTDSDEDLTNTYEFIKTLPSVRRVEVLPYHAFAIPKWQELGIPYSLTDVLTPTQKQIKHAEDILHVKDFPDYS</sequence>
<evidence type="ECO:0000256" key="5">
    <source>
        <dbReference type="ARBA" id="ARBA00022723"/>
    </source>
</evidence>
<dbReference type="EMBL" id="PGEX01000001">
    <property type="protein sequence ID" value="PJJ42146.1"/>
    <property type="molecule type" value="Genomic_DNA"/>
</dbReference>
<comment type="caution">
    <text evidence="11">The sequence shown here is derived from an EMBL/GenBank/DDBJ whole genome shotgun (WGS) entry which is preliminary data.</text>
</comment>
<reference evidence="11 12" key="1">
    <citation type="submission" date="2017-11" db="EMBL/GenBank/DDBJ databases">
        <title>Animal gut microbial communities from fecal samples from Wisconsin, USA.</title>
        <authorList>
            <person name="Neumann A."/>
        </authorList>
    </citation>
    <scope>NUCLEOTIDE SEQUENCE [LARGE SCALE GENOMIC DNA]</scope>
    <source>
        <strain evidence="11 12">UWS3</strain>
    </source>
</reference>
<evidence type="ECO:0000313" key="12">
    <source>
        <dbReference type="Proteomes" id="UP000231134"/>
    </source>
</evidence>
<dbReference type="Gene3D" id="3.20.20.70">
    <property type="entry name" value="Aldolase class I"/>
    <property type="match status" value="1"/>
</dbReference>
<keyword evidence="12" id="KW-1185">Reference proteome</keyword>
<keyword evidence="4 9" id="KW-0949">S-adenosyl-L-methionine</keyword>
<dbReference type="RefSeq" id="WP_100426033.1">
    <property type="nucleotide sequence ID" value="NZ_PGEX01000001.1"/>
</dbReference>
<keyword evidence="9" id="KW-0963">Cytoplasm</keyword>
<keyword evidence="11" id="KW-0456">Lyase</keyword>
<dbReference type="EC" id="1.97.1.4" evidence="9"/>
<comment type="catalytic activity">
    <reaction evidence="9">
        <text>glycyl-[formate C-acetyltransferase] + reduced [flavodoxin] + S-adenosyl-L-methionine = glycin-2-yl radical-[formate C-acetyltransferase] + semiquinone [flavodoxin] + 5'-deoxyadenosine + L-methionine + H(+)</text>
        <dbReference type="Rhea" id="RHEA:19225"/>
        <dbReference type="Rhea" id="RHEA-COMP:10622"/>
        <dbReference type="Rhea" id="RHEA-COMP:12190"/>
        <dbReference type="Rhea" id="RHEA-COMP:12191"/>
        <dbReference type="Rhea" id="RHEA-COMP:14480"/>
        <dbReference type="ChEBI" id="CHEBI:15378"/>
        <dbReference type="ChEBI" id="CHEBI:17319"/>
        <dbReference type="ChEBI" id="CHEBI:29947"/>
        <dbReference type="ChEBI" id="CHEBI:32722"/>
        <dbReference type="ChEBI" id="CHEBI:57618"/>
        <dbReference type="ChEBI" id="CHEBI:57844"/>
        <dbReference type="ChEBI" id="CHEBI:59789"/>
        <dbReference type="ChEBI" id="CHEBI:140311"/>
        <dbReference type="EC" id="1.97.1.4"/>
    </reaction>
</comment>
<evidence type="ECO:0000256" key="4">
    <source>
        <dbReference type="ARBA" id="ARBA00022691"/>
    </source>
</evidence>
<dbReference type="GO" id="GO:0005737">
    <property type="term" value="C:cytoplasm"/>
    <property type="evidence" value="ECO:0007669"/>
    <property type="project" value="UniProtKB-SubCell"/>
</dbReference>
<dbReference type="PANTHER" id="PTHR30352">
    <property type="entry name" value="PYRUVATE FORMATE-LYASE-ACTIVATING ENZYME"/>
    <property type="match status" value="1"/>
</dbReference>
<comment type="similarity">
    <text evidence="2 9">Belongs to the organic radical-activating enzymes family.</text>
</comment>
<dbReference type="Proteomes" id="UP000231134">
    <property type="component" value="Unassembled WGS sequence"/>
</dbReference>
<dbReference type="NCBIfam" id="TIGR02493">
    <property type="entry name" value="PFLA"/>
    <property type="match status" value="1"/>
</dbReference>
<dbReference type="InterPro" id="IPR013785">
    <property type="entry name" value="Aldolase_TIM"/>
</dbReference>
<keyword evidence="5 9" id="KW-0479">Metal-binding</keyword>
<evidence type="ECO:0000256" key="9">
    <source>
        <dbReference type="RuleBase" id="RU362053"/>
    </source>
</evidence>
<keyword evidence="11" id="KW-0670">Pyruvate</keyword>
<dbReference type="AlphaFoldDB" id="A0A2M9A8U4"/>
<dbReference type="GO" id="GO:0046872">
    <property type="term" value="F:metal ion binding"/>
    <property type="evidence" value="ECO:0007669"/>
    <property type="project" value="UniProtKB-UniRule"/>
</dbReference>
<dbReference type="InterPro" id="IPR012839">
    <property type="entry name" value="Organic_radical_activase"/>
</dbReference>
<dbReference type="InterPro" id="IPR007197">
    <property type="entry name" value="rSAM"/>
</dbReference>
<dbReference type="InterPro" id="IPR058240">
    <property type="entry name" value="rSAM_sf"/>
</dbReference>
<comment type="function">
    <text evidence="9">Activation of pyruvate formate-lyase under anaerobic conditions by generation of an organic free radical, using S-adenosylmethionine and reduced flavodoxin as cosubstrates to produce 5'-deoxy-adenosine.</text>
</comment>
<dbReference type="CDD" id="cd01335">
    <property type="entry name" value="Radical_SAM"/>
    <property type="match status" value="1"/>
</dbReference>
<dbReference type="GO" id="GO:0051539">
    <property type="term" value="F:4 iron, 4 sulfur cluster binding"/>
    <property type="evidence" value="ECO:0007669"/>
    <property type="project" value="UniProtKB-UniRule"/>
</dbReference>
<dbReference type="Pfam" id="PF04055">
    <property type="entry name" value="Radical_SAM"/>
    <property type="match status" value="1"/>
</dbReference>
<dbReference type="PROSITE" id="PS51918">
    <property type="entry name" value="RADICAL_SAM"/>
    <property type="match status" value="1"/>
</dbReference>
<organism evidence="11 12">
    <name type="scientific">Hallerella succinigenes</name>
    <dbReference type="NCBI Taxonomy" id="1896222"/>
    <lineage>
        <taxon>Bacteria</taxon>
        <taxon>Pseudomonadati</taxon>
        <taxon>Fibrobacterota</taxon>
        <taxon>Fibrobacteria</taxon>
        <taxon>Fibrobacterales</taxon>
        <taxon>Fibrobacteraceae</taxon>
        <taxon>Hallerella</taxon>
    </lineage>
</organism>
<evidence type="ECO:0000256" key="7">
    <source>
        <dbReference type="ARBA" id="ARBA00023004"/>
    </source>
</evidence>
<evidence type="ECO:0000256" key="8">
    <source>
        <dbReference type="ARBA" id="ARBA00023014"/>
    </source>
</evidence>
<protein>
    <recommendedName>
        <fullName evidence="9">Pyruvate formate-lyase-activating enzyme</fullName>
        <ecNumber evidence="9">1.97.1.4</ecNumber>
    </recommendedName>
</protein>
<evidence type="ECO:0000313" key="11">
    <source>
        <dbReference type="EMBL" id="PJJ42146.1"/>
    </source>
</evidence>
<dbReference type="InterPro" id="IPR012838">
    <property type="entry name" value="PFL1_activating"/>
</dbReference>
<dbReference type="SFLD" id="SFLDG01066">
    <property type="entry name" value="organic_radical-activating_enz"/>
    <property type="match status" value="1"/>
</dbReference>
<comment type="function">
    <text evidence="1">Activation of pyruvate formate-lyase 1 under anaerobic conditions by generation of an organic free radical, using S-adenosylmethionine and reduced flavodoxin as cosubstrates to produce 5'-deoxy-adenosine.</text>
</comment>
<dbReference type="PROSITE" id="PS01087">
    <property type="entry name" value="RADICAL_ACTIVATING"/>
    <property type="match status" value="1"/>
</dbReference>
<dbReference type="SFLD" id="SFLDS00029">
    <property type="entry name" value="Radical_SAM"/>
    <property type="match status" value="1"/>
</dbReference>
<keyword evidence="8 9" id="KW-0411">Iron-sulfur</keyword>
<proteinExistence type="inferred from homology"/>
<feature type="domain" description="Radical SAM core" evidence="10">
    <location>
        <begin position="15"/>
        <end position="243"/>
    </location>
</feature>
<dbReference type="InterPro" id="IPR034457">
    <property type="entry name" value="Organic_radical-activating"/>
</dbReference>
<dbReference type="OrthoDB" id="9782387at2"/>
<evidence type="ECO:0000256" key="2">
    <source>
        <dbReference type="ARBA" id="ARBA00009777"/>
    </source>
</evidence>
<dbReference type="GO" id="GO:0043365">
    <property type="term" value="F:[formate-C-acetyltransferase]-activating enzyme activity"/>
    <property type="evidence" value="ECO:0007669"/>
    <property type="project" value="UniProtKB-UniRule"/>
</dbReference>
<comment type="cofactor">
    <cofactor evidence="9">
        <name>[4Fe-4S] cluster</name>
        <dbReference type="ChEBI" id="CHEBI:49883"/>
    </cofactor>
    <text evidence="9">Binds 1 [4Fe-4S] cluster. The cluster is coordinated with 3 cysteines and an exchangeable S-adenosyl-L-methionine.</text>
</comment>